<organism evidence="1 2">
    <name type="scientific">Tetradesmus obliquus</name>
    <name type="common">Green alga</name>
    <name type="synonym">Acutodesmus obliquus</name>
    <dbReference type="NCBI Taxonomy" id="3088"/>
    <lineage>
        <taxon>Eukaryota</taxon>
        <taxon>Viridiplantae</taxon>
        <taxon>Chlorophyta</taxon>
        <taxon>core chlorophytes</taxon>
        <taxon>Chlorophyceae</taxon>
        <taxon>CS clade</taxon>
        <taxon>Sphaeropleales</taxon>
        <taxon>Scenedesmaceae</taxon>
        <taxon>Tetradesmus</taxon>
    </lineage>
</organism>
<evidence type="ECO:0000313" key="1">
    <source>
        <dbReference type="EMBL" id="WIA08364.1"/>
    </source>
</evidence>
<sequence>MNCLHISRAQLQQQRQQQLHCRAVSKLQPCCTVAAAGSRRVPHRHRLCVAATALKDNPQNTPNPQVVPSLEFTPQQALQAQLEAISRNDEPWSNHGVQTMYEFAEEAGGMERSRYFGFSKDLYHLDHFLIFKTKCAELVDCQSYSILAGPPEQVQQQQQVPPGMQALYVSVVDSQGRDGGVFEFVLAQKEFGLRKGCWMTKSCLKVL</sequence>
<accession>A0ABY8TH11</accession>
<name>A0ABY8TH11_TETOB</name>
<dbReference type="PANTHER" id="PTHR35716:SF1">
    <property type="entry name" value="OS05G0574700 PROTEIN"/>
    <property type="match status" value="1"/>
</dbReference>
<reference evidence="1 2" key="1">
    <citation type="submission" date="2023-05" db="EMBL/GenBank/DDBJ databases">
        <title>A 100% complete, gapless, phased diploid assembly of the Scenedesmus obliquus UTEX 3031 genome.</title>
        <authorList>
            <person name="Biondi T.C."/>
            <person name="Hanschen E.R."/>
            <person name="Kwon T."/>
            <person name="Eng W."/>
            <person name="Kruse C.P.S."/>
            <person name="Koehler S.I."/>
            <person name="Kunde Y."/>
            <person name="Gleasner C.D."/>
            <person name="You Mak K.T."/>
            <person name="Polle J."/>
            <person name="Hovde B.T."/>
            <person name="Starkenburg S.R."/>
        </authorList>
    </citation>
    <scope>NUCLEOTIDE SEQUENCE [LARGE SCALE GENOMIC DNA]</scope>
    <source>
        <strain evidence="1 2">DOE0152z</strain>
    </source>
</reference>
<dbReference type="PANTHER" id="PTHR35716">
    <property type="entry name" value="OS05G0574700 PROTEIN-RELATED"/>
    <property type="match status" value="1"/>
</dbReference>
<dbReference type="EMBL" id="CP126208">
    <property type="protein sequence ID" value="WIA08364.1"/>
    <property type="molecule type" value="Genomic_DNA"/>
</dbReference>
<gene>
    <name evidence="1" type="ORF">OEZ85_007803</name>
</gene>
<dbReference type="Proteomes" id="UP001244341">
    <property type="component" value="Chromosome 1b"/>
</dbReference>
<keyword evidence="2" id="KW-1185">Reference proteome</keyword>
<protein>
    <submittedName>
        <fullName evidence="1">Uncharacterized protein</fullName>
    </submittedName>
</protein>
<evidence type="ECO:0000313" key="2">
    <source>
        <dbReference type="Proteomes" id="UP001244341"/>
    </source>
</evidence>
<proteinExistence type="predicted"/>